<evidence type="ECO:0000313" key="2">
    <source>
        <dbReference type="Proteomes" id="UP000224963"/>
    </source>
</evidence>
<dbReference type="EMBL" id="KT070866">
    <property type="protein sequence ID" value="AKQ08269.1"/>
    <property type="molecule type" value="Genomic_DNA"/>
</dbReference>
<protein>
    <submittedName>
        <fullName evidence="1">Uncharacterized protein</fullName>
    </submittedName>
</protein>
<dbReference type="Proteomes" id="UP000224963">
    <property type="component" value="Segment"/>
</dbReference>
<reference evidence="1 2" key="1">
    <citation type="journal article" date="2016" name="FEMS Microbiol. Lett.">
        <title>Characterization of LysPBC4, a novel Bacillus cereus-specific endolysin of bacteriophage PBC4.</title>
        <authorList>
            <person name="Na H."/>
            <person name="Kong M."/>
            <person name="Ryu S."/>
        </authorList>
    </citation>
    <scope>NUCLEOTIDE SEQUENCE [LARGE SCALE GENOMIC DNA]</scope>
</reference>
<proteinExistence type="predicted"/>
<organism evidence="1 2">
    <name type="scientific">Bacillus phage PBC4</name>
    <dbReference type="NCBI Taxonomy" id="1675028"/>
    <lineage>
        <taxon>Viruses</taxon>
        <taxon>Duplodnaviria</taxon>
        <taxon>Heunggongvirae</taxon>
        <taxon>Uroviricota</taxon>
        <taxon>Caudoviricetes</taxon>
        <taxon>Sejongvirinae</taxon>
        <taxon>Yihwangvirus</taxon>
        <taxon>Yihwangvirus PBC4</taxon>
    </lineage>
</organism>
<name>A0A1D6X8C0_9CAUD</name>
<accession>A0A1D6X8C0</accession>
<keyword evidence="2" id="KW-1185">Reference proteome</keyword>
<sequence>MNDYYGFKDRDEYIKWLKTLKEGDEVCYACSWRSVDLPYKIIKVERITKTGWVKTNNNMTFVDGYERGKTYGWDGRKTLQPVTNEIHKAIHEHQLRNYFSSFTFKDFTYEELIKISDFMNKLKEGTEQ</sequence>
<evidence type="ECO:0000313" key="1">
    <source>
        <dbReference type="EMBL" id="AKQ08269.1"/>
    </source>
</evidence>
<gene>
    <name evidence="1" type="ORF">PBC4_077</name>
</gene>